<keyword evidence="7 9" id="KW-0472">Membrane</keyword>
<evidence type="ECO:0000256" key="5">
    <source>
        <dbReference type="ARBA" id="ARBA00022989"/>
    </source>
</evidence>
<evidence type="ECO:0000256" key="9">
    <source>
        <dbReference type="SAM" id="Phobius"/>
    </source>
</evidence>
<feature type="region of interest" description="Disordered" evidence="8">
    <location>
        <begin position="354"/>
        <end position="406"/>
    </location>
</feature>
<dbReference type="AlphaFoldDB" id="A0A2Z2NGS9"/>
<keyword evidence="4 9" id="KW-0812">Transmembrane</keyword>
<keyword evidence="6" id="KW-0843">Virulence</keyword>
<dbReference type="OrthoDB" id="9807950at2"/>
<keyword evidence="5 9" id="KW-1133">Transmembrane helix</keyword>
<dbReference type="NCBIfam" id="TIGR01404">
    <property type="entry name" value="FlhB_rel_III"/>
    <property type="match status" value="1"/>
</dbReference>
<dbReference type="PRINTS" id="PR00950">
    <property type="entry name" value="TYPE3IMSPROT"/>
</dbReference>
<feature type="transmembrane region" description="Helical" evidence="9">
    <location>
        <begin position="179"/>
        <end position="210"/>
    </location>
</feature>
<accession>A0A2Z2NGS9</accession>
<comment type="similarity">
    <text evidence="2">Belongs to the type III secretion exporter family.</text>
</comment>
<feature type="transmembrane region" description="Helical" evidence="9">
    <location>
        <begin position="149"/>
        <end position="167"/>
    </location>
</feature>
<organism evidence="10 11">
    <name type="scientific">Granulosicoccus antarcticus IMCC3135</name>
    <dbReference type="NCBI Taxonomy" id="1192854"/>
    <lineage>
        <taxon>Bacteria</taxon>
        <taxon>Pseudomonadati</taxon>
        <taxon>Pseudomonadota</taxon>
        <taxon>Gammaproteobacteria</taxon>
        <taxon>Chromatiales</taxon>
        <taxon>Granulosicoccaceae</taxon>
        <taxon>Granulosicoccus</taxon>
    </lineage>
</organism>
<dbReference type="Proteomes" id="UP000250079">
    <property type="component" value="Chromosome"/>
</dbReference>
<dbReference type="PANTHER" id="PTHR30531:SF14">
    <property type="entry name" value="SURFACE PRESENTATION OF ANTIGENS PROTEIN SPAS"/>
    <property type="match status" value="1"/>
</dbReference>
<dbReference type="Pfam" id="PF01312">
    <property type="entry name" value="Bac_export_2"/>
    <property type="match status" value="1"/>
</dbReference>
<proteinExistence type="inferred from homology"/>
<dbReference type="Gene3D" id="6.10.250.2080">
    <property type="match status" value="1"/>
</dbReference>
<evidence type="ECO:0000256" key="3">
    <source>
        <dbReference type="ARBA" id="ARBA00022475"/>
    </source>
</evidence>
<dbReference type="InterPro" id="IPR006135">
    <property type="entry name" value="T3SS_substrate_exporter"/>
</dbReference>
<sequence>MSDDQNSGEKTEPATSKRLRDARKRGDIPKSKDMTGTLGLAFTMVLIIFAMDHSIEQLVDLTIEAIAHHDLPFETLAQSLTQKAVKTFLLISATILLPIALFGMLIEFLQTGPIFAFDKIQPKLSNLSPAAGIKKMFSMDNFVELMKSLGKTAVLGTIAWFTIAAALQELIKLPANDPMLILIAIKSMCIMLFGWTLGVFLAIMALDAAYQHYAYAKKMRMSISDIKKEHKDNEGDPMLKGQRRQLQQEWSQESANGAARSASVLVVNPTHIAIAIRYDKDEMPVPTITAMAQDENARAMRDAAHEAHVPVLRNQQLARQLLNDVEEGDVVPRELFDVVAEIILWARQTREKLDPHASWKTSSVERNQNGVPKTLPPPGEDLSQYPPELELFATQPPAQHPDNTPS</sequence>
<gene>
    <name evidence="10" type="primary">yscU</name>
    <name evidence="10" type="ORF">IMCC3135_01910</name>
</gene>
<evidence type="ECO:0000256" key="1">
    <source>
        <dbReference type="ARBA" id="ARBA00004651"/>
    </source>
</evidence>
<feature type="transmembrane region" description="Helical" evidence="9">
    <location>
        <begin position="33"/>
        <end position="51"/>
    </location>
</feature>
<name>A0A2Z2NGS9_9GAMM</name>
<dbReference type="SUPFAM" id="SSF160544">
    <property type="entry name" value="EscU C-terminal domain-like"/>
    <property type="match status" value="1"/>
</dbReference>
<evidence type="ECO:0000256" key="8">
    <source>
        <dbReference type="SAM" id="MobiDB-lite"/>
    </source>
</evidence>
<keyword evidence="11" id="KW-1185">Reference proteome</keyword>
<feature type="compositionally biased region" description="Polar residues" evidence="8">
    <location>
        <begin position="244"/>
        <end position="253"/>
    </location>
</feature>
<keyword evidence="3" id="KW-1003">Cell membrane</keyword>
<dbReference type="GO" id="GO:0009306">
    <property type="term" value="P:protein secretion"/>
    <property type="evidence" value="ECO:0007669"/>
    <property type="project" value="InterPro"/>
</dbReference>
<reference evidence="10 11" key="1">
    <citation type="submission" date="2016-12" db="EMBL/GenBank/DDBJ databases">
        <authorList>
            <person name="Song W.-J."/>
            <person name="Kurnit D.M."/>
        </authorList>
    </citation>
    <scope>NUCLEOTIDE SEQUENCE [LARGE SCALE GENOMIC DNA]</scope>
    <source>
        <strain evidence="10 11">IMCC3135</strain>
    </source>
</reference>
<feature type="compositionally biased region" description="Polar residues" evidence="8">
    <location>
        <begin position="359"/>
        <end position="371"/>
    </location>
</feature>
<evidence type="ECO:0000256" key="4">
    <source>
        <dbReference type="ARBA" id="ARBA00022692"/>
    </source>
</evidence>
<evidence type="ECO:0000256" key="6">
    <source>
        <dbReference type="ARBA" id="ARBA00023026"/>
    </source>
</evidence>
<dbReference type="PANTHER" id="PTHR30531">
    <property type="entry name" value="FLAGELLAR BIOSYNTHETIC PROTEIN FLHB"/>
    <property type="match status" value="1"/>
</dbReference>
<evidence type="ECO:0000256" key="2">
    <source>
        <dbReference type="ARBA" id="ARBA00010690"/>
    </source>
</evidence>
<dbReference type="KEGG" id="gai:IMCC3135_01910"/>
<feature type="transmembrane region" description="Helical" evidence="9">
    <location>
        <begin position="88"/>
        <end position="109"/>
    </location>
</feature>
<evidence type="ECO:0000313" key="11">
    <source>
        <dbReference type="Proteomes" id="UP000250079"/>
    </source>
</evidence>
<feature type="region of interest" description="Disordered" evidence="8">
    <location>
        <begin position="1"/>
        <end position="30"/>
    </location>
</feature>
<dbReference type="GO" id="GO:0005886">
    <property type="term" value="C:plasma membrane"/>
    <property type="evidence" value="ECO:0007669"/>
    <property type="project" value="UniProtKB-SubCell"/>
</dbReference>
<protein>
    <submittedName>
        <fullName evidence="10">Yop proteins translocation protein U</fullName>
    </submittedName>
</protein>
<dbReference type="InterPro" id="IPR029025">
    <property type="entry name" value="T3SS_substrate_exporter_C"/>
</dbReference>
<evidence type="ECO:0000313" key="10">
    <source>
        <dbReference type="EMBL" id="ASJ70496.1"/>
    </source>
</evidence>
<evidence type="ECO:0000256" key="7">
    <source>
        <dbReference type="ARBA" id="ARBA00023136"/>
    </source>
</evidence>
<dbReference type="InterPro" id="IPR006307">
    <property type="entry name" value="BsaZ-like"/>
</dbReference>
<dbReference type="Gene3D" id="3.40.1690.10">
    <property type="entry name" value="secretion proteins EscU"/>
    <property type="match status" value="1"/>
</dbReference>
<comment type="subcellular location">
    <subcellularLocation>
        <location evidence="1">Cell membrane</location>
        <topology evidence="1">Multi-pass membrane protein</topology>
    </subcellularLocation>
</comment>
<dbReference type="RefSeq" id="WP_088916037.1">
    <property type="nucleotide sequence ID" value="NZ_CP018632.1"/>
</dbReference>
<feature type="region of interest" description="Disordered" evidence="8">
    <location>
        <begin position="230"/>
        <end position="253"/>
    </location>
</feature>
<dbReference type="EMBL" id="CP018632">
    <property type="protein sequence ID" value="ASJ70496.1"/>
    <property type="molecule type" value="Genomic_DNA"/>
</dbReference>